<accession>A0A0F9LJQ0</accession>
<sequence length="165" mass="17782">MMNLAVSGGNCLGACIVQCLVFGNCCMSAWVLSGAAVMVSRPFKDLRSSPPIEYLRDCSRGALGEFELWSLNEVANLRSEIRAAAEEILTAFCETKLLQACIERKAEGLLARWLIEYREQLVSAESGIIPVPSEQLLDPESCAVVDADAVLGLVDSGRTNVQKAG</sequence>
<reference evidence="1" key="1">
    <citation type="journal article" date="2015" name="Nature">
        <title>Complex archaea that bridge the gap between prokaryotes and eukaryotes.</title>
        <authorList>
            <person name="Spang A."/>
            <person name="Saw J.H."/>
            <person name="Jorgensen S.L."/>
            <person name="Zaremba-Niedzwiedzka K."/>
            <person name="Martijn J."/>
            <person name="Lind A.E."/>
            <person name="van Eijk R."/>
            <person name="Schleper C."/>
            <person name="Guy L."/>
            <person name="Ettema T.J."/>
        </authorList>
    </citation>
    <scope>NUCLEOTIDE SEQUENCE</scope>
</reference>
<evidence type="ECO:0000313" key="1">
    <source>
        <dbReference type="EMBL" id="KKM64430.1"/>
    </source>
</evidence>
<dbReference type="EMBL" id="LAZR01010900">
    <property type="protein sequence ID" value="KKM64430.1"/>
    <property type="molecule type" value="Genomic_DNA"/>
</dbReference>
<name>A0A0F9LJQ0_9ZZZZ</name>
<organism evidence="1">
    <name type="scientific">marine sediment metagenome</name>
    <dbReference type="NCBI Taxonomy" id="412755"/>
    <lineage>
        <taxon>unclassified sequences</taxon>
        <taxon>metagenomes</taxon>
        <taxon>ecological metagenomes</taxon>
    </lineage>
</organism>
<gene>
    <name evidence="1" type="ORF">LCGC14_1501410</name>
</gene>
<dbReference type="AlphaFoldDB" id="A0A0F9LJQ0"/>
<comment type="caution">
    <text evidence="1">The sequence shown here is derived from an EMBL/GenBank/DDBJ whole genome shotgun (WGS) entry which is preliminary data.</text>
</comment>
<protein>
    <submittedName>
        <fullName evidence="1">Uncharacterized protein</fullName>
    </submittedName>
</protein>
<proteinExistence type="predicted"/>